<dbReference type="AlphaFoldDB" id="A0A4R8QKE1"/>
<evidence type="ECO:0000313" key="1">
    <source>
        <dbReference type="EMBL" id="TDZ39431.1"/>
    </source>
</evidence>
<protein>
    <submittedName>
        <fullName evidence="1">Uncharacterized protein</fullName>
    </submittedName>
</protein>
<organism evidence="1 2">
    <name type="scientific">Colletotrichum spinosum</name>
    <dbReference type="NCBI Taxonomy" id="1347390"/>
    <lineage>
        <taxon>Eukaryota</taxon>
        <taxon>Fungi</taxon>
        <taxon>Dikarya</taxon>
        <taxon>Ascomycota</taxon>
        <taxon>Pezizomycotina</taxon>
        <taxon>Sordariomycetes</taxon>
        <taxon>Hypocreomycetidae</taxon>
        <taxon>Glomerellales</taxon>
        <taxon>Glomerellaceae</taxon>
        <taxon>Colletotrichum</taxon>
        <taxon>Colletotrichum orbiculare species complex</taxon>
    </lineage>
</organism>
<reference evidence="1 2" key="1">
    <citation type="submission" date="2018-11" db="EMBL/GenBank/DDBJ databases">
        <title>Genome sequence and assembly of Colletotrichum spinosum.</title>
        <authorList>
            <person name="Gan P."/>
            <person name="Shirasu K."/>
        </authorList>
    </citation>
    <scope>NUCLEOTIDE SEQUENCE [LARGE SCALE GENOMIC DNA]</scope>
    <source>
        <strain evidence="1 2">CBS 515.97</strain>
    </source>
</reference>
<evidence type="ECO:0000313" key="2">
    <source>
        <dbReference type="Proteomes" id="UP000295083"/>
    </source>
</evidence>
<gene>
    <name evidence="1" type="ORF">C8035_v003355</name>
</gene>
<dbReference type="EMBL" id="QAPG01000010">
    <property type="protein sequence ID" value="TDZ39431.1"/>
    <property type="molecule type" value="Genomic_DNA"/>
</dbReference>
<dbReference type="InterPro" id="IPR021276">
    <property type="entry name" value="DUF2855"/>
</dbReference>
<comment type="caution">
    <text evidence="1">The sequence shown here is derived from an EMBL/GenBank/DDBJ whole genome shotgun (WGS) entry which is preliminary data.</text>
</comment>
<sequence length="421" mass="45897">MASEIHVISKKDLAKHETVSVDLPLSELGPSSVRASSSLLAITSNNLSYAKLGELLGWWNVWPVPADAPAPYNNRDEWGIVPAWGYGKVLESNVDAIPVGSLLYGYWPTSSHPVDLKLEAHDIDGHFREVNEYRQGPGSIYNRYNLVDASKQSEDSRAIFANANPISQAGYVLNRFIFPTEFAPAHPTGAGAGEWTDKQADLSSAVLVNLSASSRTGRSVAWNFARNREPNVNGPLALLNASSRPQCLEPAPEAAFEIRNVAYDSLAARETVDWIAGFRPRRVVVLDSGGPLQATDRLRDALASSLPASTDLTLVLIGGQPKLQSLEDFQADMGLRAKWSFVQLNTTAVMDTAMAAEGSEAYFRRSEEAFQRAVEEKFLGDTELVWGDKVSGPDGIEGAWENIIKGTLAPNKAWVYRLGRA</sequence>
<dbReference type="Pfam" id="PF11017">
    <property type="entry name" value="DUF2855"/>
    <property type="match status" value="1"/>
</dbReference>
<keyword evidence="2" id="KW-1185">Reference proteome</keyword>
<accession>A0A4R8QKE1</accession>
<dbReference type="Proteomes" id="UP000295083">
    <property type="component" value="Unassembled WGS sequence"/>
</dbReference>
<name>A0A4R8QKE1_9PEZI</name>
<proteinExistence type="predicted"/>